<evidence type="ECO:0000313" key="2">
    <source>
        <dbReference type="Proteomes" id="UP000187035"/>
    </source>
</evidence>
<accession>A0A854D2A0</accession>
<dbReference type="AlphaFoldDB" id="A0A854D2A0"/>
<gene>
    <name evidence="1" type="ORF">BKH33_13295</name>
</gene>
<dbReference type="EMBL" id="MSRR01000044">
    <property type="protein sequence ID" value="OMG31299.1"/>
    <property type="molecule type" value="Genomic_DNA"/>
</dbReference>
<protein>
    <submittedName>
        <fullName evidence="1">Uncharacterized protein</fullName>
    </submittedName>
</protein>
<proteinExistence type="predicted"/>
<reference evidence="1 2" key="1">
    <citation type="submission" date="2016-12" db="EMBL/GenBank/DDBJ databases">
        <title>Genomic comparison of strains in the 'Actinomyces naeslundii' group.</title>
        <authorList>
            <person name="Mughal S.R."/>
            <person name="Do T."/>
            <person name="Gilbert S.C."/>
            <person name="Witherden E.A."/>
            <person name="Didelot X."/>
            <person name="Beighton D."/>
        </authorList>
    </citation>
    <scope>NUCLEOTIDE SEQUENCE [LARGE SCALE GENOMIC DNA]</scope>
    <source>
        <strain evidence="1 2">NCTC 10301</strain>
    </source>
</reference>
<evidence type="ECO:0000313" key="1">
    <source>
        <dbReference type="EMBL" id="OMG31299.1"/>
    </source>
</evidence>
<name>A0A854D2A0_ACTNA</name>
<organism evidence="1 2">
    <name type="scientific">Actinomyces naeslundii</name>
    <dbReference type="NCBI Taxonomy" id="1655"/>
    <lineage>
        <taxon>Bacteria</taxon>
        <taxon>Bacillati</taxon>
        <taxon>Actinomycetota</taxon>
        <taxon>Actinomycetes</taxon>
        <taxon>Actinomycetales</taxon>
        <taxon>Actinomycetaceae</taxon>
        <taxon>Actinomyces</taxon>
    </lineage>
</organism>
<comment type="caution">
    <text evidence="1">The sequence shown here is derived from an EMBL/GenBank/DDBJ whole genome shotgun (WGS) entry which is preliminary data.</text>
</comment>
<dbReference type="Proteomes" id="UP000187035">
    <property type="component" value="Unassembled WGS sequence"/>
</dbReference>
<sequence length="73" mass="7928">MIREPHRLQDCGLVLAEIPKRHLYLGDGSSQGGLSDAGPLVPFMGGIHLLLKSRLDGRLQWILLAASPLLQTS</sequence>